<evidence type="ECO:0000313" key="3">
    <source>
        <dbReference type="Proteomes" id="UP000251402"/>
    </source>
</evidence>
<evidence type="ECO:0000313" key="2">
    <source>
        <dbReference type="EMBL" id="QEM10180.1"/>
    </source>
</evidence>
<dbReference type="RefSeq" id="WP_112569170.1">
    <property type="nucleotide sequence ID" value="NZ_CP043450.1"/>
</dbReference>
<gene>
    <name evidence="2" type="ORF">DEO27_009125</name>
</gene>
<proteinExistence type="predicted"/>
<organism evidence="2 3">
    <name type="scientific">Mucilaginibacter rubeus</name>
    <dbReference type="NCBI Taxonomy" id="2027860"/>
    <lineage>
        <taxon>Bacteria</taxon>
        <taxon>Pseudomonadati</taxon>
        <taxon>Bacteroidota</taxon>
        <taxon>Sphingobacteriia</taxon>
        <taxon>Sphingobacteriales</taxon>
        <taxon>Sphingobacteriaceae</taxon>
        <taxon>Mucilaginibacter</taxon>
    </lineage>
</organism>
<dbReference type="GO" id="GO:0016052">
    <property type="term" value="P:carbohydrate catabolic process"/>
    <property type="evidence" value="ECO:0007669"/>
    <property type="project" value="InterPro"/>
</dbReference>
<name>A0A5C1HYG2_9SPHI</name>
<dbReference type="InterPro" id="IPR010502">
    <property type="entry name" value="Carb-bd_dom_fam9"/>
</dbReference>
<feature type="domain" description="Carbohydrate-binding" evidence="1">
    <location>
        <begin position="22"/>
        <end position="202"/>
    </location>
</feature>
<keyword evidence="3" id="KW-1185">Reference proteome</keyword>
<dbReference type="CDD" id="cd09620">
    <property type="entry name" value="CBM9_like_3"/>
    <property type="match status" value="1"/>
</dbReference>
<dbReference type="Pfam" id="PF16011">
    <property type="entry name" value="CBM9_2"/>
    <property type="match status" value="1"/>
</dbReference>
<sequence length="203" mass="23468">MISTETVIPFSAAGSDMAALSLQHALWNTSLQQESQIGIAHDSNGIWLAFDVWDKFLHSKKRSFNDDVHFDNCVEFFFRFPGDINYYNFEFNCLGSIKAAYGPDRFQRKFLPALILHKIEQNLQVSISNQNNTGLINWKINVYIPLNALLFSNISSLQNITCEANFTQCGDMLPQPHYFSWVYIDTPSPDFHRPEFFRQIHFS</sequence>
<dbReference type="OrthoDB" id="9801646at2"/>
<dbReference type="AlphaFoldDB" id="A0A5C1HYG2"/>
<dbReference type="Gene3D" id="2.60.40.1190">
    <property type="match status" value="1"/>
</dbReference>
<protein>
    <recommendedName>
        <fullName evidence="1">Carbohydrate-binding domain-containing protein</fullName>
    </recommendedName>
</protein>
<dbReference type="GO" id="GO:0004553">
    <property type="term" value="F:hydrolase activity, hydrolyzing O-glycosyl compounds"/>
    <property type="evidence" value="ECO:0007669"/>
    <property type="project" value="InterPro"/>
</dbReference>
<dbReference type="Proteomes" id="UP000251402">
    <property type="component" value="Chromosome"/>
</dbReference>
<evidence type="ECO:0000259" key="1">
    <source>
        <dbReference type="Pfam" id="PF16011"/>
    </source>
</evidence>
<dbReference type="SUPFAM" id="SSF49344">
    <property type="entry name" value="CBD9-like"/>
    <property type="match status" value="1"/>
</dbReference>
<dbReference type="KEGG" id="mrub:DEO27_009125"/>
<reference evidence="2" key="1">
    <citation type="submission" date="2019-08" db="EMBL/GenBank/DDBJ databases">
        <title>Comparative genome analysis confer to the adaptation heavy metal polluted environment.</title>
        <authorList>
            <person name="Li Y."/>
        </authorList>
    </citation>
    <scope>NUCLEOTIDE SEQUENCE [LARGE SCALE GENOMIC DNA]</scope>
    <source>
        <strain evidence="2">P1</strain>
    </source>
</reference>
<dbReference type="EMBL" id="CP043450">
    <property type="protein sequence ID" value="QEM10180.1"/>
    <property type="molecule type" value="Genomic_DNA"/>
</dbReference>
<accession>A0A5C1HYG2</accession>
<dbReference type="GO" id="GO:0030246">
    <property type="term" value="F:carbohydrate binding"/>
    <property type="evidence" value="ECO:0007669"/>
    <property type="project" value="InterPro"/>
</dbReference>